<evidence type="ECO:0000313" key="7">
    <source>
        <dbReference type="Proteomes" id="UP001165083"/>
    </source>
</evidence>
<evidence type="ECO:0000256" key="5">
    <source>
        <dbReference type="SAM" id="MobiDB-lite"/>
    </source>
</evidence>
<feature type="compositionally biased region" description="Polar residues" evidence="5">
    <location>
        <begin position="226"/>
        <end position="252"/>
    </location>
</feature>
<evidence type="ECO:0000256" key="2">
    <source>
        <dbReference type="ARBA" id="ARBA00036818"/>
    </source>
</evidence>
<dbReference type="InterPro" id="IPR011050">
    <property type="entry name" value="Pectin_lyase_fold/virulence"/>
</dbReference>
<accession>A0A9W7CPJ1</accession>
<protein>
    <recommendedName>
        <fullName evidence="4">pectin lyase</fullName>
        <ecNumber evidence="4">4.2.2.10</ecNumber>
    </recommendedName>
</protein>
<gene>
    <name evidence="6" type="ORF">Plil01_001584300</name>
</gene>
<sequence>MAIFTARDATASAVCTTLFILSPEPRGVTISNSDFDGNTRFSASCDGHHYWGFLILGKKTELSLLGNYIHHTSGRSPKIGGHDGEISIVHAVNNYFFENSGHAFDVATGGYVLAEGNYFASVKSPNMDDPTGNFFVPTRESNCKTAIGRACKLNVLTESGKLTGYSARAALGELGKYSKEIGSYSVIEAVPLKEASSNFGVGELNSIAAPSGGKTASSKDAPAKPTGSTNEDATQGTPAQATTSSSPVTQASVETEAPAKEAEAFATALFAVDAESNDVTQGEAHSTEARSSAACKLRKRH</sequence>
<dbReference type="GO" id="GO:0030570">
    <property type="term" value="F:pectate lyase activity"/>
    <property type="evidence" value="ECO:0007669"/>
    <property type="project" value="InterPro"/>
</dbReference>
<dbReference type="AlphaFoldDB" id="A0A9W7CPJ1"/>
<evidence type="ECO:0000313" key="6">
    <source>
        <dbReference type="EMBL" id="GMF37687.1"/>
    </source>
</evidence>
<dbReference type="GO" id="GO:0047490">
    <property type="term" value="F:pectin lyase activity"/>
    <property type="evidence" value="ECO:0007669"/>
    <property type="project" value="UniProtKB-EC"/>
</dbReference>
<comment type="catalytic activity">
    <reaction evidence="2">
        <text>Eliminative cleavage of (1-&gt;4)-alpha-D-galacturonan methyl ester to give oligosaccharides with 4-deoxy-6-O-methyl-alpha-D-galact-4-enuronosyl groups at their non-reducing ends.</text>
        <dbReference type="EC" id="4.2.2.10"/>
    </reaction>
</comment>
<evidence type="ECO:0000256" key="4">
    <source>
        <dbReference type="ARBA" id="ARBA00039082"/>
    </source>
</evidence>
<feature type="region of interest" description="Disordered" evidence="5">
    <location>
        <begin position="277"/>
        <end position="301"/>
    </location>
</feature>
<dbReference type="OrthoDB" id="1637350at2759"/>
<dbReference type="InterPro" id="IPR012334">
    <property type="entry name" value="Pectin_lyas_fold"/>
</dbReference>
<feature type="region of interest" description="Disordered" evidence="5">
    <location>
        <begin position="209"/>
        <end position="260"/>
    </location>
</feature>
<dbReference type="PANTHER" id="PTHR31683">
    <property type="entry name" value="PECTATE LYASE 18-RELATED"/>
    <property type="match status" value="1"/>
</dbReference>
<evidence type="ECO:0000256" key="3">
    <source>
        <dbReference type="ARBA" id="ARBA00037631"/>
    </source>
</evidence>
<reference evidence="6" key="1">
    <citation type="submission" date="2023-04" db="EMBL/GenBank/DDBJ databases">
        <title>Phytophthora lilii NBRC 32176.</title>
        <authorList>
            <person name="Ichikawa N."/>
            <person name="Sato H."/>
            <person name="Tonouchi N."/>
        </authorList>
    </citation>
    <scope>NUCLEOTIDE SEQUENCE</scope>
    <source>
        <strain evidence="6">NBRC 32176</strain>
    </source>
</reference>
<keyword evidence="7" id="KW-1185">Reference proteome</keyword>
<comment type="caution">
    <text evidence="6">The sequence shown here is derived from an EMBL/GenBank/DDBJ whole genome shotgun (WGS) entry which is preliminary data.</text>
</comment>
<proteinExistence type="predicted"/>
<keyword evidence="1" id="KW-1015">Disulfide bond</keyword>
<comment type="function">
    <text evidence="3">Pectinolytic enzymes consist of four classes of enzymes: pectin lyase, polygalacturonase, pectin methylesterase and rhamnogalacturonase. Among pectinolytic enzymes, pectin lyase is the most important in depolymerization of pectin, since it cleaves internal glycosidic bonds of highly methylated pectins.</text>
</comment>
<name>A0A9W7CPJ1_9STRA</name>
<organism evidence="6 7">
    <name type="scientific">Phytophthora lilii</name>
    <dbReference type="NCBI Taxonomy" id="2077276"/>
    <lineage>
        <taxon>Eukaryota</taxon>
        <taxon>Sar</taxon>
        <taxon>Stramenopiles</taxon>
        <taxon>Oomycota</taxon>
        <taxon>Peronosporomycetes</taxon>
        <taxon>Peronosporales</taxon>
        <taxon>Peronosporaceae</taxon>
        <taxon>Phytophthora</taxon>
    </lineage>
</organism>
<dbReference type="InterPro" id="IPR045032">
    <property type="entry name" value="PEL"/>
</dbReference>
<dbReference type="Proteomes" id="UP001165083">
    <property type="component" value="Unassembled WGS sequence"/>
</dbReference>
<evidence type="ECO:0000256" key="1">
    <source>
        <dbReference type="ARBA" id="ARBA00023157"/>
    </source>
</evidence>
<dbReference type="SUPFAM" id="SSF51126">
    <property type="entry name" value="Pectin lyase-like"/>
    <property type="match status" value="1"/>
</dbReference>
<dbReference type="EMBL" id="BSXW01001567">
    <property type="protein sequence ID" value="GMF37687.1"/>
    <property type="molecule type" value="Genomic_DNA"/>
</dbReference>
<dbReference type="Gene3D" id="2.160.20.10">
    <property type="entry name" value="Single-stranded right-handed beta-helix, Pectin lyase-like"/>
    <property type="match status" value="1"/>
</dbReference>
<dbReference type="EC" id="4.2.2.10" evidence="4"/>
<dbReference type="PANTHER" id="PTHR31683:SF67">
    <property type="entry name" value="PECTIN LYASE F-RELATED"/>
    <property type="match status" value="1"/>
</dbReference>